<dbReference type="InterPro" id="IPR050430">
    <property type="entry name" value="Peptidase_S1"/>
</dbReference>
<keyword evidence="3" id="KW-0720">Serine protease</keyword>
<dbReference type="Pfam" id="PF00089">
    <property type="entry name" value="Trypsin"/>
    <property type="match status" value="1"/>
</dbReference>
<dbReference type="InterPro" id="IPR001254">
    <property type="entry name" value="Trypsin_dom"/>
</dbReference>
<dbReference type="GO" id="GO:0006508">
    <property type="term" value="P:proteolysis"/>
    <property type="evidence" value="ECO:0007669"/>
    <property type="project" value="UniProtKB-KW"/>
</dbReference>
<keyword evidence="1" id="KW-0645">Protease</keyword>
<proteinExistence type="predicted"/>
<dbReference type="PANTHER" id="PTHR24276:SF97">
    <property type="entry name" value="GH13245P2-RELATED"/>
    <property type="match status" value="1"/>
</dbReference>
<evidence type="ECO:0000313" key="10">
    <source>
        <dbReference type="Proteomes" id="UP000009046"/>
    </source>
</evidence>
<dbReference type="Proteomes" id="UP000009046">
    <property type="component" value="Unassembled WGS sequence"/>
</dbReference>
<dbReference type="EMBL" id="AAZO01005216">
    <property type="status" value="NOT_ANNOTATED_CDS"/>
    <property type="molecule type" value="Genomic_DNA"/>
</dbReference>
<evidence type="ECO:0000259" key="7">
    <source>
        <dbReference type="PROSITE" id="PS50240"/>
    </source>
</evidence>
<gene>
    <name evidence="9" type="primary">8230098</name>
    <name evidence="8" type="ORF">Phum_PHUM427060</name>
</gene>
<evidence type="ECO:0000256" key="3">
    <source>
        <dbReference type="ARBA" id="ARBA00022825"/>
    </source>
</evidence>
<keyword evidence="10" id="KW-1185">Reference proteome</keyword>
<dbReference type="PROSITE" id="PS50240">
    <property type="entry name" value="TRYPSIN_DOM"/>
    <property type="match status" value="1"/>
</dbReference>
<dbReference type="InterPro" id="IPR009003">
    <property type="entry name" value="Peptidase_S1_PA"/>
</dbReference>
<organism>
    <name type="scientific">Pediculus humanus subsp. corporis</name>
    <name type="common">Body louse</name>
    <dbReference type="NCBI Taxonomy" id="121224"/>
    <lineage>
        <taxon>Eukaryota</taxon>
        <taxon>Metazoa</taxon>
        <taxon>Ecdysozoa</taxon>
        <taxon>Arthropoda</taxon>
        <taxon>Hexapoda</taxon>
        <taxon>Insecta</taxon>
        <taxon>Pterygota</taxon>
        <taxon>Neoptera</taxon>
        <taxon>Paraneoptera</taxon>
        <taxon>Psocodea</taxon>
        <taxon>Troctomorpha</taxon>
        <taxon>Phthiraptera</taxon>
        <taxon>Anoplura</taxon>
        <taxon>Pediculidae</taxon>
        <taxon>Pediculus</taxon>
    </lineage>
</organism>
<dbReference type="RefSeq" id="XP_002429299.1">
    <property type="nucleotide sequence ID" value="XM_002429254.1"/>
</dbReference>
<evidence type="ECO:0000256" key="4">
    <source>
        <dbReference type="ARBA" id="ARBA00023145"/>
    </source>
</evidence>
<dbReference type="PANTHER" id="PTHR24276">
    <property type="entry name" value="POLYSERASE-RELATED"/>
    <property type="match status" value="1"/>
</dbReference>
<evidence type="ECO:0000313" key="8">
    <source>
        <dbReference type="EMBL" id="EEB16561.1"/>
    </source>
</evidence>
<dbReference type="OrthoDB" id="6380398at2759"/>
<keyword evidence="2" id="KW-0378">Hydrolase</keyword>
<dbReference type="AlphaFoldDB" id="E0VT55"/>
<dbReference type="GeneID" id="8230098"/>
<protein>
    <recommendedName>
        <fullName evidence="7">Peptidase S1 domain-containing protein</fullName>
    </recommendedName>
</protein>
<dbReference type="EnsemblMetazoa" id="PHUM427060-RA">
    <property type="protein sequence ID" value="PHUM427060-PA"/>
    <property type="gene ID" value="PHUM427060"/>
</dbReference>
<feature type="domain" description="Peptidase S1" evidence="7">
    <location>
        <begin position="34"/>
        <end position="260"/>
    </location>
</feature>
<reference evidence="9" key="3">
    <citation type="submission" date="2020-05" db="UniProtKB">
        <authorList>
            <consortium name="EnsemblMetazoa"/>
        </authorList>
    </citation>
    <scope>IDENTIFICATION</scope>
    <source>
        <strain evidence="9">USDA</strain>
    </source>
</reference>
<evidence type="ECO:0000313" key="9">
    <source>
        <dbReference type="EnsemblMetazoa" id="PHUM427060-PA"/>
    </source>
</evidence>
<dbReference type="HOGENOM" id="CLU_1058873_0_0_1"/>
<dbReference type="Gene3D" id="2.40.10.10">
    <property type="entry name" value="Trypsin-like serine proteases"/>
    <property type="match status" value="1"/>
</dbReference>
<dbReference type="EMBL" id="DS235759">
    <property type="protein sequence ID" value="EEB16561.1"/>
    <property type="molecule type" value="Genomic_DNA"/>
</dbReference>
<keyword evidence="5" id="KW-1015">Disulfide bond</keyword>
<evidence type="ECO:0000256" key="6">
    <source>
        <dbReference type="SAM" id="MobiDB-lite"/>
    </source>
</evidence>
<sequence length="263" mass="30666">MPNLKRVNELPPKTDSKDHPTLRKIEMETNVVPPYLIMLFSEEMVLCTGCIVMPDLVISTASCLDVQVNRNDEKFLAVKITSSFTEYLKERLKKPFEESVNMTNVEERRSLEYYLHPQYLARVQDIDLVLIKLNHPFDIKENELPKMSYGKTKELRNCTTLYFALNSTKDETKLTLKTRENFMVSLWHFLAVPSMYCFDLGQTKSTTHLCPGVSGSPLIRFNELWGIASFSFPICDCNEIYFYCFIDFFAAQKWLKTYIKVKQ</sequence>
<dbReference type="InterPro" id="IPR043504">
    <property type="entry name" value="Peptidase_S1_PA_chymotrypsin"/>
</dbReference>
<dbReference type="SUPFAM" id="SSF50494">
    <property type="entry name" value="Trypsin-like serine proteases"/>
    <property type="match status" value="1"/>
</dbReference>
<dbReference type="InParanoid" id="E0VT55"/>
<evidence type="ECO:0000256" key="1">
    <source>
        <dbReference type="ARBA" id="ARBA00022670"/>
    </source>
</evidence>
<reference evidence="8" key="1">
    <citation type="submission" date="2007-04" db="EMBL/GenBank/DDBJ databases">
        <title>Annotation of Pediculus humanus corporis strain USDA.</title>
        <authorList>
            <person name="Kirkness E."/>
            <person name="Hannick L."/>
            <person name="Hass B."/>
            <person name="Bruggner R."/>
            <person name="Lawson D."/>
            <person name="Bidwell S."/>
            <person name="Joardar V."/>
            <person name="Caler E."/>
            <person name="Walenz B."/>
            <person name="Inman J."/>
            <person name="Schobel S."/>
            <person name="Galinsky K."/>
            <person name="Amedeo P."/>
            <person name="Strausberg R."/>
        </authorList>
    </citation>
    <scope>NUCLEOTIDE SEQUENCE</scope>
    <source>
        <strain evidence="8">USDA</strain>
    </source>
</reference>
<name>E0VT55_PEDHC</name>
<dbReference type="VEuPathDB" id="VectorBase:PHUM427060"/>
<evidence type="ECO:0000256" key="5">
    <source>
        <dbReference type="ARBA" id="ARBA00023157"/>
    </source>
</evidence>
<dbReference type="CTD" id="8230098"/>
<dbReference type="GO" id="GO:0004252">
    <property type="term" value="F:serine-type endopeptidase activity"/>
    <property type="evidence" value="ECO:0007669"/>
    <property type="project" value="InterPro"/>
</dbReference>
<reference evidence="8" key="2">
    <citation type="submission" date="2007-04" db="EMBL/GenBank/DDBJ databases">
        <title>The genome of the human body louse.</title>
        <authorList>
            <consortium name="The Human Body Louse Genome Consortium"/>
            <person name="Kirkness E."/>
            <person name="Walenz B."/>
            <person name="Hass B."/>
            <person name="Bruggner R."/>
            <person name="Strausberg R."/>
        </authorList>
    </citation>
    <scope>NUCLEOTIDE SEQUENCE</scope>
    <source>
        <strain evidence="8">USDA</strain>
    </source>
</reference>
<evidence type="ECO:0000256" key="2">
    <source>
        <dbReference type="ARBA" id="ARBA00022801"/>
    </source>
</evidence>
<feature type="region of interest" description="Disordered" evidence="6">
    <location>
        <begin position="1"/>
        <end position="22"/>
    </location>
</feature>
<accession>E0VT55</accession>
<dbReference type="KEGG" id="phu:Phum_PHUM427060"/>
<keyword evidence="4" id="KW-0865">Zymogen</keyword>